<accession>A0ABM0T9I6</accession>
<comment type="similarity">
    <text evidence="1">Belongs to the brassicaceae elicitor peptide family.</text>
</comment>
<organism evidence="4 5">
    <name type="scientific">Camelina sativa</name>
    <name type="common">False flax</name>
    <name type="synonym">Myagrum sativum</name>
    <dbReference type="NCBI Taxonomy" id="90675"/>
    <lineage>
        <taxon>Eukaryota</taxon>
        <taxon>Viridiplantae</taxon>
        <taxon>Streptophyta</taxon>
        <taxon>Embryophyta</taxon>
        <taxon>Tracheophyta</taxon>
        <taxon>Spermatophyta</taxon>
        <taxon>Magnoliopsida</taxon>
        <taxon>eudicotyledons</taxon>
        <taxon>Gunneridae</taxon>
        <taxon>Pentapetalae</taxon>
        <taxon>rosids</taxon>
        <taxon>malvids</taxon>
        <taxon>Brassicales</taxon>
        <taxon>Brassicaceae</taxon>
        <taxon>Camelineae</taxon>
        <taxon>Camelina</taxon>
    </lineage>
</organism>
<evidence type="ECO:0000313" key="4">
    <source>
        <dbReference type="Proteomes" id="UP000694864"/>
    </source>
</evidence>
<sequence>MQREKDNKKEDCCKVIPQPVKAFIRCLRFRRSSSSSSSDMAKAKPRQNEEKLEDSAIETSTRSIKLMGKRIRKQPVSSGKRGGVNNYDM</sequence>
<protein>
    <submittedName>
        <fullName evidence="5">Elicitor peptide 5</fullName>
    </submittedName>
</protein>
<dbReference type="Pfam" id="PF17232">
    <property type="entry name" value="Pep1_7"/>
    <property type="match status" value="1"/>
</dbReference>
<evidence type="ECO:0000256" key="2">
    <source>
        <dbReference type="ARBA" id="ARBA00022821"/>
    </source>
</evidence>
<evidence type="ECO:0000256" key="3">
    <source>
        <dbReference type="SAM" id="MobiDB-lite"/>
    </source>
</evidence>
<name>A0ABM0T9I6_CAMSA</name>
<gene>
    <name evidence="5" type="primary">LOC104708113</name>
</gene>
<keyword evidence="2" id="KW-0611">Plant defense</keyword>
<evidence type="ECO:0000256" key="1">
    <source>
        <dbReference type="ARBA" id="ARBA00011021"/>
    </source>
</evidence>
<feature type="region of interest" description="Disordered" evidence="3">
    <location>
        <begin position="30"/>
        <end position="89"/>
    </location>
</feature>
<proteinExistence type="inferred from homology"/>
<dbReference type="RefSeq" id="XP_010422914.1">
    <property type="nucleotide sequence ID" value="XM_010424612.2"/>
</dbReference>
<reference evidence="5" key="2">
    <citation type="submission" date="2025-08" db="UniProtKB">
        <authorList>
            <consortium name="RefSeq"/>
        </authorList>
    </citation>
    <scope>IDENTIFICATION</scope>
    <source>
        <tissue evidence="5">Leaf</tissue>
    </source>
</reference>
<dbReference type="Proteomes" id="UP000694864">
    <property type="component" value="Chromosome 8"/>
</dbReference>
<keyword evidence="4" id="KW-1185">Reference proteome</keyword>
<reference evidence="4" key="1">
    <citation type="journal article" date="2014" name="Nat. Commun.">
        <title>The emerging biofuel crop Camelina sativa retains a highly undifferentiated hexaploid genome structure.</title>
        <authorList>
            <person name="Kagale S."/>
            <person name="Koh C."/>
            <person name="Nixon J."/>
            <person name="Bollina V."/>
            <person name="Clarke W.E."/>
            <person name="Tuteja R."/>
            <person name="Spillane C."/>
            <person name="Robinson S.J."/>
            <person name="Links M.G."/>
            <person name="Clarke C."/>
            <person name="Higgins E.E."/>
            <person name="Huebert T."/>
            <person name="Sharpe A.G."/>
            <person name="Parkin I.A."/>
        </authorList>
    </citation>
    <scope>NUCLEOTIDE SEQUENCE [LARGE SCALE GENOMIC DNA]</scope>
    <source>
        <strain evidence="4">cv. DH55</strain>
    </source>
</reference>
<dbReference type="GeneID" id="104708113"/>
<dbReference type="InterPro" id="IPR035176">
    <property type="entry name" value="PEP"/>
</dbReference>
<evidence type="ECO:0000313" key="5">
    <source>
        <dbReference type="RefSeq" id="XP_010422914.1"/>
    </source>
</evidence>